<dbReference type="CDD" id="cd04301">
    <property type="entry name" value="NAT_SF"/>
    <property type="match status" value="1"/>
</dbReference>
<organism evidence="4 5">
    <name type="scientific">Mangrovihabitans endophyticus</name>
    <dbReference type="NCBI Taxonomy" id="1751298"/>
    <lineage>
        <taxon>Bacteria</taxon>
        <taxon>Bacillati</taxon>
        <taxon>Actinomycetota</taxon>
        <taxon>Actinomycetes</taxon>
        <taxon>Micromonosporales</taxon>
        <taxon>Micromonosporaceae</taxon>
        <taxon>Mangrovihabitans</taxon>
    </lineage>
</organism>
<comment type="caution">
    <text evidence="4">The sequence shown here is derived from an EMBL/GenBank/DDBJ whole genome shotgun (WGS) entry which is preliminary data.</text>
</comment>
<reference evidence="4" key="1">
    <citation type="journal article" date="2014" name="Int. J. Syst. Evol. Microbiol.">
        <title>Complete genome sequence of Corynebacterium casei LMG S-19264T (=DSM 44701T), isolated from a smear-ripened cheese.</title>
        <authorList>
            <consortium name="US DOE Joint Genome Institute (JGI-PGF)"/>
            <person name="Walter F."/>
            <person name="Albersmeier A."/>
            <person name="Kalinowski J."/>
            <person name="Ruckert C."/>
        </authorList>
    </citation>
    <scope>NUCLEOTIDE SEQUENCE</scope>
    <source>
        <strain evidence="4">CGMCC 4.7299</strain>
    </source>
</reference>
<dbReference type="PROSITE" id="PS51186">
    <property type="entry name" value="GNAT"/>
    <property type="match status" value="2"/>
</dbReference>
<evidence type="ECO:0000313" key="5">
    <source>
        <dbReference type="Proteomes" id="UP000656042"/>
    </source>
</evidence>
<protein>
    <recommendedName>
        <fullName evidence="3">N-acetyltransferase domain-containing protein</fullName>
    </recommendedName>
</protein>
<feature type="domain" description="N-acetyltransferase" evidence="3">
    <location>
        <begin position="165"/>
        <end position="301"/>
    </location>
</feature>
<dbReference type="InterPro" id="IPR016181">
    <property type="entry name" value="Acyl_CoA_acyltransferase"/>
</dbReference>
<dbReference type="PANTHER" id="PTHR43877:SF1">
    <property type="entry name" value="ACETYLTRANSFERASE"/>
    <property type="match status" value="1"/>
</dbReference>
<evidence type="ECO:0000313" key="4">
    <source>
        <dbReference type="EMBL" id="GGK82435.1"/>
    </source>
</evidence>
<keyword evidence="1" id="KW-0808">Transferase</keyword>
<name>A0A8J3BYC7_9ACTN</name>
<dbReference type="PANTHER" id="PTHR43877">
    <property type="entry name" value="AMINOALKYLPHOSPHONATE N-ACETYLTRANSFERASE-RELATED-RELATED"/>
    <property type="match status" value="1"/>
</dbReference>
<dbReference type="Proteomes" id="UP000656042">
    <property type="component" value="Unassembled WGS sequence"/>
</dbReference>
<dbReference type="EMBL" id="BMMX01000004">
    <property type="protein sequence ID" value="GGK82435.1"/>
    <property type="molecule type" value="Genomic_DNA"/>
</dbReference>
<evidence type="ECO:0000256" key="2">
    <source>
        <dbReference type="ARBA" id="ARBA00023315"/>
    </source>
</evidence>
<sequence length="301" mass="32445">MANFRIRQAHADDAPAVVALRSRVYPYLVRGVASTRRMISIPLPREDRATFVAETEGEVVGWVSAYRNLRAAQPDIGQISLLHVHPEHRRRGIGDALLSASAGHLRAVGIRRAAATTTVEALGFAERYGFRPVRELRYARLDLSLMRAGPPVVPEGLRLVPLHDVDERALYEADVAAASDEPGDVAAAPAPFELWRHDVWADDELDRDASTAVMAGSEVVSFALLTRDGDRAWSDMTATVPARRRRGLARLAKAASLRHAAAGGVRAAYTGNDESNAAMVAVNAGLGYRVVATQVSGMAAL</sequence>
<reference evidence="4" key="2">
    <citation type="submission" date="2020-09" db="EMBL/GenBank/DDBJ databases">
        <authorList>
            <person name="Sun Q."/>
            <person name="Zhou Y."/>
        </authorList>
    </citation>
    <scope>NUCLEOTIDE SEQUENCE</scope>
    <source>
        <strain evidence="4">CGMCC 4.7299</strain>
    </source>
</reference>
<dbReference type="InterPro" id="IPR050832">
    <property type="entry name" value="Bact_Acetyltransf"/>
</dbReference>
<accession>A0A8J3BYC7</accession>
<dbReference type="Pfam" id="PF00583">
    <property type="entry name" value="Acetyltransf_1"/>
    <property type="match status" value="1"/>
</dbReference>
<dbReference type="Gene3D" id="3.40.630.30">
    <property type="match status" value="1"/>
</dbReference>
<feature type="domain" description="N-acetyltransferase" evidence="3">
    <location>
        <begin position="4"/>
        <end position="160"/>
    </location>
</feature>
<dbReference type="GO" id="GO:0016747">
    <property type="term" value="F:acyltransferase activity, transferring groups other than amino-acyl groups"/>
    <property type="evidence" value="ECO:0007669"/>
    <property type="project" value="InterPro"/>
</dbReference>
<keyword evidence="5" id="KW-1185">Reference proteome</keyword>
<dbReference type="AlphaFoldDB" id="A0A8J3BYC7"/>
<dbReference type="InterPro" id="IPR000182">
    <property type="entry name" value="GNAT_dom"/>
</dbReference>
<proteinExistence type="predicted"/>
<evidence type="ECO:0000259" key="3">
    <source>
        <dbReference type="PROSITE" id="PS51186"/>
    </source>
</evidence>
<dbReference type="SUPFAM" id="SSF55729">
    <property type="entry name" value="Acyl-CoA N-acyltransferases (Nat)"/>
    <property type="match status" value="2"/>
</dbReference>
<evidence type="ECO:0000256" key="1">
    <source>
        <dbReference type="ARBA" id="ARBA00022679"/>
    </source>
</evidence>
<dbReference type="RefSeq" id="WP_189078418.1">
    <property type="nucleotide sequence ID" value="NZ_BMMX01000004.1"/>
</dbReference>
<keyword evidence="2" id="KW-0012">Acyltransferase</keyword>
<gene>
    <name evidence="4" type="ORF">GCM10012284_15490</name>
</gene>